<sequence length="294" mass="31859">MQFVTNFSASDLVGQCREVLFFDPTLDTSTNLKSDKLIANLDSVMRDCRAALGFNNAANPVRGVASDLKTYHLTSLRYAQGSETYASLRSIFHNSVAWGKSPFASVAPNYPYNDTAGPTPVLWPTTLDAISTQELVSPKYGIKNSTFLNLWAGTVSVTFNGWLAYNDGTFSTKGTYTKSYPGLTLLLSDYSVSPAMTVANTKKVDYIAAPYTCSVAPTNFVPNPAYAVSGQFSCNLATVRTAEKVTLQYGLGYAADSNVYIRLARGTDYNVAASVEPGTRPNITFLKGQQKITL</sequence>
<dbReference type="Proteomes" id="UP000596123">
    <property type="component" value="Segment"/>
</dbReference>
<name>A0A7T8EPL3_9CAUD</name>
<proteinExistence type="predicted"/>
<keyword evidence="2" id="KW-1185">Reference proteome</keyword>
<dbReference type="EMBL" id="MW366843">
    <property type="protein sequence ID" value="QQO90338.1"/>
    <property type="molecule type" value="Genomic_DNA"/>
</dbReference>
<accession>A0A7T8EPL3</accession>
<protein>
    <submittedName>
        <fullName evidence="1">Uncharacterized protein</fullName>
    </submittedName>
</protein>
<reference evidence="1 2" key="1">
    <citation type="submission" date="2020-12" db="EMBL/GenBank/DDBJ databases">
        <title>Complete genome sequence of Erwinia phage pEa_SNUABM_5.</title>
        <authorList>
            <person name="Kim S.G."/>
            <person name="Lee S.B."/>
            <person name="Kwon J."/>
            <person name="Park S.C."/>
        </authorList>
    </citation>
    <scope>NUCLEOTIDE SEQUENCE [LARGE SCALE GENOMIC DNA]</scope>
</reference>
<evidence type="ECO:0000313" key="2">
    <source>
        <dbReference type="Proteomes" id="UP000596123"/>
    </source>
</evidence>
<gene>
    <name evidence="1" type="ORF">pEaSNUABM5_00196</name>
</gene>
<organism evidence="1 2">
    <name type="scientific">Erwinia phage pEa_SNUABM_5</name>
    <dbReference type="NCBI Taxonomy" id="2797313"/>
    <lineage>
        <taxon>Viruses</taxon>
        <taxon>Duplodnaviria</taxon>
        <taxon>Heunggongvirae</taxon>
        <taxon>Uroviricota</taxon>
        <taxon>Caudoviricetes</taxon>
        <taxon>Rivsvirus</taxon>
        <taxon>Rivsvirus SNUABM5</taxon>
    </lineage>
</organism>
<evidence type="ECO:0000313" key="1">
    <source>
        <dbReference type="EMBL" id="QQO90338.1"/>
    </source>
</evidence>